<protein>
    <submittedName>
        <fullName evidence="1">Uncharacterized protein</fullName>
    </submittedName>
</protein>
<organism evidence="1 2">
    <name type="scientific">Fusarium oxysporum f. sp. cubense</name>
    <dbReference type="NCBI Taxonomy" id="61366"/>
    <lineage>
        <taxon>Eukaryota</taxon>
        <taxon>Fungi</taxon>
        <taxon>Dikarya</taxon>
        <taxon>Ascomycota</taxon>
        <taxon>Pezizomycotina</taxon>
        <taxon>Sordariomycetes</taxon>
        <taxon>Hypocreomycetidae</taxon>
        <taxon>Hypocreales</taxon>
        <taxon>Nectriaceae</taxon>
        <taxon>Fusarium</taxon>
        <taxon>Fusarium oxysporum species complex</taxon>
    </lineage>
</organism>
<comment type="caution">
    <text evidence="1">The sequence shown here is derived from an EMBL/GenBank/DDBJ whole genome shotgun (WGS) entry which is preliminary data.</text>
</comment>
<proteinExistence type="predicted"/>
<evidence type="ECO:0000313" key="1">
    <source>
        <dbReference type="EMBL" id="TXC11960.1"/>
    </source>
</evidence>
<evidence type="ECO:0000313" key="2">
    <source>
        <dbReference type="Proteomes" id="UP000321331"/>
    </source>
</evidence>
<dbReference type="Proteomes" id="UP000321331">
    <property type="component" value="Unassembled WGS sequence"/>
</dbReference>
<dbReference type="AlphaFoldDB" id="A0A5C6TLF4"/>
<sequence>MGTQEVALRCTKIIIWTDLVLSLVNQTGARALDQLWGKLLEASAAWTETVVRNSMQRGGRDRTPGSRFQVRWTPYLGRARGTPGAGEQLLVDLGLRSPRTNTTALFGELNARSIEMSVSLRAGSGLGAGKGTGVRARGHVFDGIDTGK</sequence>
<gene>
    <name evidence="1" type="ORF">FocTR4_00007276</name>
</gene>
<accession>A0A5C6TLF4</accession>
<dbReference type="EMBL" id="VMNF01000003">
    <property type="protein sequence ID" value="TXC11960.1"/>
    <property type="molecule type" value="Genomic_DNA"/>
</dbReference>
<name>A0A5C6TLF4_FUSOC</name>
<reference evidence="1 2" key="1">
    <citation type="submission" date="2019-07" db="EMBL/GenBank/DDBJ databases">
        <title>The First High-Quality Draft Genome Sequence of the Causal Agent of the Current Panama Disease Epidemic.</title>
        <authorList>
            <person name="Warmington R.J."/>
            <person name="Kay W."/>
            <person name="Jeffries A."/>
            <person name="Bebber D."/>
            <person name="Moore K."/>
            <person name="Studholme D.J."/>
        </authorList>
    </citation>
    <scope>NUCLEOTIDE SEQUENCE [LARGE SCALE GENOMIC DNA]</scope>
    <source>
        <strain evidence="1 2">TR4</strain>
    </source>
</reference>